<dbReference type="AlphaFoldDB" id="A0A933RYJ9"/>
<proteinExistence type="predicted"/>
<evidence type="ECO:0000259" key="1">
    <source>
        <dbReference type="SMART" id="SM00953"/>
    </source>
</evidence>
<organism evidence="2 3">
    <name type="scientific">Rhodopseudomonas palustris</name>
    <dbReference type="NCBI Taxonomy" id="1076"/>
    <lineage>
        <taxon>Bacteria</taxon>
        <taxon>Pseudomonadati</taxon>
        <taxon>Pseudomonadota</taxon>
        <taxon>Alphaproteobacteria</taxon>
        <taxon>Hyphomicrobiales</taxon>
        <taxon>Nitrobacteraceae</taxon>
        <taxon>Rhodopseudomonas</taxon>
    </lineage>
</organism>
<protein>
    <submittedName>
        <fullName evidence="2">RES family NAD+ phosphorylase</fullName>
    </submittedName>
</protein>
<comment type="caution">
    <text evidence="2">The sequence shown here is derived from an EMBL/GenBank/DDBJ whole genome shotgun (WGS) entry which is preliminary data.</text>
</comment>
<dbReference type="Proteomes" id="UP000782519">
    <property type="component" value="Unassembled WGS sequence"/>
</dbReference>
<dbReference type="SMART" id="SM00953">
    <property type="entry name" value="RES"/>
    <property type="match status" value="1"/>
</dbReference>
<gene>
    <name evidence="2" type="ORF">HZA66_15255</name>
</gene>
<accession>A0A933RYJ9</accession>
<dbReference type="InterPro" id="IPR014914">
    <property type="entry name" value="RES_dom"/>
</dbReference>
<feature type="domain" description="RES" evidence="1">
    <location>
        <begin position="72"/>
        <end position="209"/>
    </location>
</feature>
<name>A0A933RYJ9_RHOPL</name>
<dbReference type="EMBL" id="JACRJB010000043">
    <property type="protein sequence ID" value="MBI5130798.1"/>
    <property type="molecule type" value="Genomic_DNA"/>
</dbReference>
<sequence length="254" mass="28304">MSSSTWIRDALRSDAARFSGRAWRIVEAQHQSATMKLTDSLAEQALLEQIIEDTKPPIPPDCDGLDFLLMTPFRYSAINPWGSRFRRPNADAGVFYASGQPSTAIAETVFHRLMFFAESPDTPWPQNPAEYTAFAVELSSDRVLDLAALPDDQRSTIMSYRDYGAAQAFSEAARAAGAEIIRYPSVRDPQGGANVAVLSPRAFRLKAPVDRQTWRIHLDRNGARAFCEAPRSTLGFGRDAFDADARMHGFVWDR</sequence>
<evidence type="ECO:0000313" key="2">
    <source>
        <dbReference type="EMBL" id="MBI5130798.1"/>
    </source>
</evidence>
<reference evidence="2" key="1">
    <citation type="submission" date="2020-07" db="EMBL/GenBank/DDBJ databases">
        <title>Huge and variable diversity of episymbiotic CPR bacteria and DPANN archaea in groundwater ecosystems.</title>
        <authorList>
            <person name="He C.Y."/>
            <person name="Keren R."/>
            <person name="Whittaker M."/>
            <person name="Farag I.F."/>
            <person name="Doudna J."/>
            <person name="Cate J.H.D."/>
            <person name="Banfield J.F."/>
        </authorList>
    </citation>
    <scope>NUCLEOTIDE SEQUENCE</scope>
    <source>
        <strain evidence="2">NC_groundwater_1818_Pr3_B-0.1um_66_35</strain>
    </source>
</reference>
<evidence type="ECO:0000313" key="3">
    <source>
        <dbReference type="Proteomes" id="UP000782519"/>
    </source>
</evidence>
<dbReference type="Pfam" id="PF08808">
    <property type="entry name" value="RES"/>
    <property type="match status" value="1"/>
</dbReference>